<evidence type="ECO:0000259" key="6">
    <source>
        <dbReference type="PROSITE" id="PS51671"/>
    </source>
</evidence>
<evidence type="ECO:0000259" key="8">
    <source>
        <dbReference type="PROSITE" id="PS51880"/>
    </source>
</evidence>
<dbReference type="InterPro" id="IPR006674">
    <property type="entry name" value="HD_domain"/>
</dbReference>
<keyword evidence="10" id="KW-1185">Reference proteome</keyword>
<dbReference type="CDD" id="cd01668">
    <property type="entry name" value="TGS_RSH"/>
    <property type="match status" value="1"/>
</dbReference>
<evidence type="ECO:0000256" key="1">
    <source>
        <dbReference type="ARBA" id="ARBA00004976"/>
    </source>
</evidence>
<sequence>MIEDLIKLINENCNNVDIEIIKKAYNLAKEAHKNQSRESGEPYIIHPIDVACILAELGMDTSTIAAGLLHDVIEDTDYTYEDMAREFSVEVANLVEGVTKLGKIKYKTKEEQQADNVRKMLLAMAKDIRVIIIKLADRLHNMRTLKFMKKEKQKEKAKETLDIYAPLAHRLGMSKIKWELEDLAFRYLHEEEYYDLVYKIAEKRREREEYIASVIKDLQKKLEDSGIDADIEGRPKHFYSIYRKMVKKHKSIEQIFDLTAIRILVDSVKDCYGVLGIVHTIYKPIPGRFKDYIAMPKPNMYQSLHTTVIGPQGKTFEIQIRTFEMHKTAEYGIAAHWKYKEGTDDDKGMDFETKLAWLRDILEWQKDTSDAEEFMEGFKIDLFSDEVFVFTPKGVVINLASGSTPIDFAYRIHTDIGNRCVGAKVNGKIVPLDYKLKTGEIVEIITSKVAKGPNMDWLNIAKSNQAKSKIRQWFKRVKKEENIDKGKELLEKELKKQCVTFSDIAKGDVYEKMLKRYNVHQLEDLYANIGMGMISPSAFVSRLKEDNIEEKEKYSKELVEKNIEEQIQKNERHEKNKEEEKNYGITVKGLNNIMVRFAKCCNPVPGDEVLGYITKGRGVSIHRKDCSNLKTLIETEPEKIVEASFGKAKGSGYVAEIQIKTEDRMGILSEIMIIINEKGLPLNALNANSAKGNVALINVKVKINSIEQLKEFMKAIRKIKGVIDVYRMNN</sequence>
<dbReference type="PANTHER" id="PTHR21262:SF31">
    <property type="entry name" value="GTP PYROPHOSPHOKINASE"/>
    <property type="match status" value="1"/>
</dbReference>
<dbReference type="InterPro" id="IPR003607">
    <property type="entry name" value="HD/PDEase_dom"/>
</dbReference>
<dbReference type="Gene3D" id="3.30.70.260">
    <property type="match status" value="1"/>
</dbReference>
<dbReference type="NCBIfam" id="TIGR00691">
    <property type="entry name" value="spoT_relA"/>
    <property type="match status" value="1"/>
</dbReference>
<dbReference type="InterPro" id="IPR004811">
    <property type="entry name" value="RelA/Spo_fam"/>
</dbReference>
<dbReference type="SUPFAM" id="SSF55021">
    <property type="entry name" value="ACT-like"/>
    <property type="match status" value="1"/>
</dbReference>
<dbReference type="PROSITE" id="PS51671">
    <property type="entry name" value="ACT"/>
    <property type="match status" value="1"/>
</dbReference>
<dbReference type="SMART" id="SM00471">
    <property type="entry name" value="HDc"/>
    <property type="match status" value="1"/>
</dbReference>
<dbReference type="Gene3D" id="1.10.3210.10">
    <property type="entry name" value="Hypothetical protein af1432"/>
    <property type="match status" value="1"/>
</dbReference>
<dbReference type="EC" id="2.7.6.5" evidence="2"/>
<dbReference type="InterPro" id="IPR007685">
    <property type="entry name" value="RelA_SpoT"/>
</dbReference>
<evidence type="ECO:0000256" key="4">
    <source>
        <dbReference type="RuleBase" id="RU003847"/>
    </source>
</evidence>
<gene>
    <name evidence="9" type="ORF">J2S18_001937</name>
</gene>
<evidence type="ECO:0000313" key="10">
    <source>
        <dbReference type="Proteomes" id="UP001228504"/>
    </source>
</evidence>
<keyword evidence="9" id="KW-0808">Transferase</keyword>
<dbReference type="PANTHER" id="PTHR21262">
    <property type="entry name" value="GUANOSINE-3',5'-BIS DIPHOSPHATE 3'-PYROPHOSPHOHYDROLASE"/>
    <property type="match status" value="1"/>
</dbReference>
<dbReference type="GO" id="GO:0008728">
    <property type="term" value="F:GTP diphosphokinase activity"/>
    <property type="evidence" value="ECO:0007669"/>
    <property type="project" value="UniProtKB-EC"/>
</dbReference>
<keyword evidence="5" id="KW-0175">Coiled coil</keyword>
<comment type="similarity">
    <text evidence="4">Belongs to the relA/spoT family.</text>
</comment>
<dbReference type="Pfam" id="PF13291">
    <property type="entry name" value="ACT_4"/>
    <property type="match status" value="1"/>
</dbReference>
<dbReference type="InterPro" id="IPR045600">
    <property type="entry name" value="RelA/SpoT_AH_RIS"/>
</dbReference>
<reference evidence="9 10" key="1">
    <citation type="submission" date="2023-07" db="EMBL/GenBank/DDBJ databases">
        <title>Genomic Encyclopedia of Type Strains, Phase IV (KMG-IV): sequencing the most valuable type-strain genomes for metagenomic binning, comparative biology and taxonomic classification.</title>
        <authorList>
            <person name="Goeker M."/>
        </authorList>
    </citation>
    <scope>NUCLEOTIDE SEQUENCE [LARGE SCALE GENOMIC DNA]</scope>
    <source>
        <strain evidence="9 10">DSM 20694</strain>
    </source>
</reference>
<dbReference type="EMBL" id="JAUSUF010000006">
    <property type="protein sequence ID" value="MDQ0150001.1"/>
    <property type="molecule type" value="Genomic_DNA"/>
</dbReference>
<proteinExistence type="inferred from homology"/>
<evidence type="ECO:0000313" key="9">
    <source>
        <dbReference type="EMBL" id="MDQ0150001.1"/>
    </source>
</evidence>
<evidence type="ECO:0000256" key="5">
    <source>
        <dbReference type="SAM" id="Coils"/>
    </source>
</evidence>
<feature type="coiled-coil region" evidence="5">
    <location>
        <begin position="556"/>
        <end position="583"/>
    </location>
</feature>
<dbReference type="CDD" id="cd04876">
    <property type="entry name" value="ACT_RelA-SpoT"/>
    <property type="match status" value="1"/>
</dbReference>
<dbReference type="RefSeq" id="WP_307486250.1">
    <property type="nucleotide sequence ID" value="NZ_JAUSUF010000006.1"/>
</dbReference>
<comment type="function">
    <text evidence="4">In eubacteria ppGpp (guanosine 3'-diphosphate 5'-diphosphate) is a mediator of the stringent response that coordinates a variety of cellular activities in response to changes in nutritional abundance.</text>
</comment>
<dbReference type="Pfam" id="PF02824">
    <property type="entry name" value="TGS"/>
    <property type="match status" value="1"/>
</dbReference>
<feature type="domain" description="ACT" evidence="6">
    <location>
        <begin position="656"/>
        <end position="730"/>
    </location>
</feature>
<comment type="catalytic activity">
    <reaction evidence="3">
        <text>GTP + ATP = guanosine 3'-diphosphate 5'-triphosphate + AMP</text>
        <dbReference type="Rhea" id="RHEA:22088"/>
        <dbReference type="ChEBI" id="CHEBI:30616"/>
        <dbReference type="ChEBI" id="CHEBI:37565"/>
        <dbReference type="ChEBI" id="CHEBI:142410"/>
        <dbReference type="ChEBI" id="CHEBI:456215"/>
        <dbReference type="EC" id="2.7.6.5"/>
    </reaction>
</comment>
<name>A0ABT9UUL4_9FIRM</name>
<protein>
    <recommendedName>
        <fullName evidence="2">GTP diphosphokinase</fullName>
        <ecNumber evidence="2">2.7.6.5</ecNumber>
    </recommendedName>
</protein>
<dbReference type="InterPro" id="IPR043519">
    <property type="entry name" value="NT_sf"/>
</dbReference>
<dbReference type="InterPro" id="IPR004095">
    <property type="entry name" value="TGS"/>
</dbReference>
<dbReference type="SMART" id="SM00954">
    <property type="entry name" value="RelA_SpoT"/>
    <property type="match status" value="1"/>
</dbReference>
<evidence type="ECO:0000256" key="3">
    <source>
        <dbReference type="ARBA" id="ARBA00048244"/>
    </source>
</evidence>
<dbReference type="InterPro" id="IPR012675">
    <property type="entry name" value="Beta-grasp_dom_sf"/>
</dbReference>
<accession>A0ABT9UUL4</accession>
<organism evidence="9 10">
    <name type="scientific">Eubacterium multiforme</name>
    <dbReference type="NCBI Taxonomy" id="83339"/>
    <lineage>
        <taxon>Bacteria</taxon>
        <taxon>Bacillati</taxon>
        <taxon>Bacillota</taxon>
        <taxon>Clostridia</taxon>
        <taxon>Eubacteriales</taxon>
        <taxon>Eubacteriaceae</taxon>
        <taxon>Eubacterium</taxon>
    </lineage>
</organism>
<dbReference type="Pfam" id="PF04607">
    <property type="entry name" value="RelA_SpoT"/>
    <property type="match status" value="1"/>
</dbReference>
<evidence type="ECO:0000259" key="7">
    <source>
        <dbReference type="PROSITE" id="PS51831"/>
    </source>
</evidence>
<dbReference type="InterPro" id="IPR033655">
    <property type="entry name" value="TGS_RelA/SpoT"/>
</dbReference>
<dbReference type="Gene3D" id="3.30.460.10">
    <property type="entry name" value="Beta Polymerase, domain 2"/>
    <property type="match status" value="1"/>
</dbReference>
<dbReference type="InterPro" id="IPR012676">
    <property type="entry name" value="TGS-like"/>
</dbReference>
<feature type="domain" description="TGS" evidence="8">
    <location>
        <begin position="385"/>
        <end position="446"/>
    </location>
</feature>
<dbReference type="SUPFAM" id="SSF81301">
    <property type="entry name" value="Nucleotidyltransferase"/>
    <property type="match status" value="1"/>
</dbReference>
<dbReference type="SUPFAM" id="SSF109604">
    <property type="entry name" value="HD-domain/PDEase-like"/>
    <property type="match status" value="1"/>
</dbReference>
<feature type="domain" description="HD" evidence="7">
    <location>
        <begin position="43"/>
        <end position="142"/>
    </location>
</feature>
<dbReference type="PROSITE" id="PS51880">
    <property type="entry name" value="TGS"/>
    <property type="match status" value="1"/>
</dbReference>
<evidence type="ECO:0000256" key="2">
    <source>
        <dbReference type="ARBA" id="ARBA00013251"/>
    </source>
</evidence>
<dbReference type="InterPro" id="IPR002912">
    <property type="entry name" value="ACT_dom"/>
</dbReference>
<dbReference type="CDD" id="cd00077">
    <property type="entry name" value="HDc"/>
    <property type="match status" value="1"/>
</dbReference>
<dbReference type="Pfam" id="PF19296">
    <property type="entry name" value="RelA_AH_RIS"/>
    <property type="match status" value="1"/>
</dbReference>
<dbReference type="InterPro" id="IPR045865">
    <property type="entry name" value="ACT-like_dom_sf"/>
</dbReference>
<dbReference type="CDD" id="cd05399">
    <property type="entry name" value="NT_Rel-Spo_like"/>
    <property type="match status" value="1"/>
</dbReference>
<dbReference type="Pfam" id="PF13328">
    <property type="entry name" value="HD_4"/>
    <property type="match status" value="1"/>
</dbReference>
<dbReference type="PROSITE" id="PS51831">
    <property type="entry name" value="HD"/>
    <property type="match status" value="1"/>
</dbReference>
<comment type="caution">
    <text evidence="9">The sequence shown here is derived from an EMBL/GenBank/DDBJ whole genome shotgun (WGS) entry which is preliminary data.</text>
</comment>
<dbReference type="Proteomes" id="UP001228504">
    <property type="component" value="Unassembled WGS sequence"/>
</dbReference>
<dbReference type="Gene3D" id="3.10.20.30">
    <property type="match status" value="1"/>
</dbReference>
<comment type="pathway">
    <text evidence="1">Purine metabolism; ppGpp biosynthesis; ppGpp from GTP: step 1/2.</text>
</comment>
<dbReference type="SUPFAM" id="SSF81271">
    <property type="entry name" value="TGS-like"/>
    <property type="match status" value="1"/>
</dbReference>